<evidence type="ECO:0000313" key="1">
    <source>
        <dbReference type="EMBL" id="PEG30548.1"/>
    </source>
</evidence>
<evidence type="ECO:0000313" key="2">
    <source>
        <dbReference type="Proteomes" id="UP000220840"/>
    </source>
</evidence>
<dbReference type="AlphaFoldDB" id="A0A2A7MHG3"/>
<sequence length="80" mass="9572">MKRVGYMRKCPFWSTQKEKVECNSECPMINKNSNMDSDERCIFCECSFDNNIDIKGIMKNEYDFMNISIYEDERNLKVGY</sequence>
<gene>
    <name evidence="1" type="ORF">CQ394_02150</name>
</gene>
<dbReference type="Proteomes" id="UP000220840">
    <property type="component" value="Unassembled WGS sequence"/>
</dbReference>
<protein>
    <submittedName>
        <fullName evidence="1">Uncharacterized protein</fullName>
    </submittedName>
</protein>
<keyword evidence="2" id="KW-1185">Reference proteome</keyword>
<organism evidence="1 2">
    <name type="scientific">Clostridium neonatale</name>
    <dbReference type="NCBI Taxonomy" id="137838"/>
    <lineage>
        <taxon>Bacteria</taxon>
        <taxon>Bacillati</taxon>
        <taxon>Bacillota</taxon>
        <taxon>Clostridia</taxon>
        <taxon>Eubacteriales</taxon>
        <taxon>Clostridiaceae</taxon>
        <taxon>Clostridium</taxon>
    </lineage>
</organism>
<accession>A0A2A7MHG3</accession>
<comment type="caution">
    <text evidence="1">The sequence shown here is derived from an EMBL/GenBank/DDBJ whole genome shotgun (WGS) entry which is preliminary data.</text>
</comment>
<name>A0A2A7MHG3_9CLOT</name>
<dbReference type="EMBL" id="PDCJ01000001">
    <property type="protein sequence ID" value="PEG30548.1"/>
    <property type="molecule type" value="Genomic_DNA"/>
</dbReference>
<dbReference type="OrthoDB" id="1938183at2"/>
<reference evidence="1 2" key="1">
    <citation type="submission" date="2017-10" db="EMBL/GenBank/DDBJ databases">
        <title>Effective Description of Clostridium neonatale sp. nov. linked to necrotizing enterocolitis in neonates and a clarification of species assignable to the genus Clostridium (Prazmowski 1880) emend. Lawson and Rainey 2016.</title>
        <authorList>
            <person name="Bernard K."/>
            <person name="Burdz T."/>
            <person name="Wiebe D."/>
            <person name="Balcewich B."/>
            <person name="Alfa M."/>
            <person name="Bernier A.-M."/>
        </authorList>
    </citation>
    <scope>NUCLEOTIDE SEQUENCE [LARGE SCALE GENOMIC DNA]</scope>
    <source>
        <strain evidence="1 2">LCDC99A005</strain>
    </source>
</reference>
<proteinExistence type="predicted"/>